<reference evidence="1" key="1">
    <citation type="submission" date="2019-10" db="EMBL/GenBank/DDBJ databases">
        <authorList>
            <person name="Nor Muhammad N."/>
        </authorList>
    </citation>
    <scope>NUCLEOTIDE SEQUENCE</scope>
</reference>
<name>A0A5K1JZT7_9APHY</name>
<accession>A0A5K1JZT7</accession>
<gene>
    <name evidence="1" type="primary">I1RAA6</name>
</gene>
<evidence type="ECO:0000313" key="1">
    <source>
        <dbReference type="EMBL" id="VWO98559.1"/>
    </source>
</evidence>
<dbReference type="EMBL" id="LR727021">
    <property type="protein sequence ID" value="VWO98559.1"/>
    <property type="molecule type" value="Genomic_DNA"/>
</dbReference>
<proteinExistence type="predicted"/>
<protein>
    <submittedName>
        <fullName evidence="1">Uncharacterized protein</fullName>
    </submittedName>
</protein>
<dbReference type="AlphaFoldDB" id="A0A5K1JZT7"/>
<organism evidence="1">
    <name type="scientific">Ganoderma boninense</name>
    <dbReference type="NCBI Taxonomy" id="34458"/>
    <lineage>
        <taxon>Eukaryota</taxon>
        <taxon>Fungi</taxon>
        <taxon>Dikarya</taxon>
        <taxon>Basidiomycota</taxon>
        <taxon>Agaricomycotina</taxon>
        <taxon>Agaricomycetes</taxon>
        <taxon>Polyporales</taxon>
        <taxon>Polyporaceae</taxon>
        <taxon>Ganoderma</taxon>
    </lineage>
</organism>
<sequence>MGLFYEYKPPPADEQHQRLIALRQLTSRGIPCILWGEDALNYVHSVPTSLFDQQILVPDELLQSASAVLQEGPYYPVPFTEHYFDYFGQHIGNSAFPLGILLKHPGIPDNEPYKLDPLPGYILLLPQSYFGLDVRSKERFQSLVPPLPPSNADILAPKFNTLLEGLVAFNLNPPIPNETPHAKARVMNDIFIGYLLRYRVKYEDDGDTPPPKEIIPEERAILDELQTEDARWYIGVYVGEQRPLSYEEFIEYNRQKALRSTNTVTGVVAVPPSAPPSFADAT</sequence>